<comment type="caution">
    <text evidence="1">The sequence shown here is derived from an EMBL/GenBank/DDBJ whole genome shotgun (WGS) entry which is preliminary data.</text>
</comment>
<gene>
    <name evidence="1" type="ORF">C8E97_5583</name>
</gene>
<proteinExistence type="predicted"/>
<dbReference type="EMBL" id="RBXO01000001">
    <property type="protein sequence ID" value="RKT56870.1"/>
    <property type="molecule type" value="Genomic_DNA"/>
</dbReference>
<keyword evidence="2" id="KW-1185">Reference proteome</keyword>
<name>A0A495W716_9PSEU</name>
<dbReference type="AlphaFoldDB" id="A0A495W716"/>
<protein>
    <submittedName>
        <fullName evidence="1">Uncharacterized protein</fullName>
    </submittedName>
</protein>
<dbReference type="RefSeq" id="WP_281275471.1">
    <property type="nucleotide sequence ID" value="NZ_RBXO01000001.1"/>
</dbReference>
<sequence length="40" mass="4585">MPDDLMGWLTDLVHTLDPPPPHLAERVHLLLLIARRFDVA</sequence>
<reference evidence="1 2" key="1">
    <citation type="submission" date="2018-10" db="EMBL/GenBank/DDBJ databases">
        <title>Sequencing the genomes of 1000 actinobacteria strains.</title>
        <authorList>
            <person name="Klenk H.-P."/>
        </authorList>
    </citation>
    <scope>NUCLEOTIDE SEQUENCE [LARGE SCALE GENOMIC DNA]</scope>
    <source>
        <strain evidence="1 2">DSM 43800</strain>
    </source>
</reference>
<organism evidence="1 2">
    <name type="scientific">Saccharothrix australiensis</name>
    <dbReference type="NCBI Taxonomy" id="2072"/>
    <lineage>
        <taxon>Bacteria</taxon>
        <taxon>Bacillati</taxon>
        <taxon>Actinomycetota</taxon>
        <taxon>Actinomycetes</taxon>
        <taxon>Pseudonocardiales</taxon>
        <taxon>Pseudonocardiaceae</taxon>
        <taxon>Saccharothrix</taxon>
    </lineage>
</organism>
<evidence type="ECO:0000313" key="2">
    <source>
        <dbReference type="Proteomes" id="UP000282084"/>
    </source>
</evidence>
<accession>A0A495W716</accession>
<dbReference type="Proteomes" id="UP000282084">
    <property type="component" value="Unassembled WGS sequence"/>
</dbReference>
<evidence type="ECO:0000313" key="1">
    <source>
        <dbReference type="EMBL" id="RKT56870.1"/>
    </source>
</evidence>